<name>A0A916SCD2_9HYPH</name>
<accession>A0A916SCD2</accession>
<keyword evidence="2" id="KW-1185">Reference proteome</keyword>
<reference evidence="1" key="2">
    <citation type="submission" date="2020-09" db="EMBL/GenBank/DDBJ databases">
        <authorList>
            <person name="Sun Q."/>
            <person name="Zhou Y."/>
        </authorList>
    </citation>
    <scope>NUCLEOTIDE SEQUENCE</scope>
    <source>
        <strain evidence="1">CGMCC 1.15082</strain>
    </source>
</reference>
<evidence type="ECO:0000313" key="1">
    <source>
        <dbReference type="EMBL" id="GGA93365.1"/>
    </source>
</evidence>
<gene>
    <name evidence="1" type="ORF">GCM10011491_21860</name>
</gene>
<dbReference type="EMBL" id="BMHH01000007">
    <property type="protein sequence ID" value="GGA93365.1"/>
    <property type="molecule type" value="Genomic_DNA"/>
</dbReference>
<proteinExistence type="predicted"/>
<organism evidence="1 2">
    <name type="scientific">Brucella endophytica</name>
    <dbReference type="NCBI Taxonomy" id="1963359"/>
    <lineage>
        <taxon>Bacteria</taxon>
        <taxon>Pseudomonadati</taxon>
        <taxon>Pseudomonadota</taxon>
        <taxon>Alphaproteobacteria</taxon>
        <taxon>Hyphomicrobiales</taxon>
        <taxon>Brucellaceae</taxon>
        <taxon>Brucella/Ochrobactrum group</taxon>
        <taxon>Brucella</taxon>
    </lineage>
</organism>
<sequence>MRASAALFLRMALFAVVLVGPVGAFAAVQGDKAPGIQGAGLVLLVSIQRAG</sequence>
<evidence type="ECO:0000313" key="2">
    <source>
        <dbReference type="Proteomes" id="UP000646478"/>
    </source>
</evidence>
<reference evidence="1" key="1">
    <citation type="journal article" date="2014" name="Int. J. Syst. Evol. Microbiol.">
        <title>Complete genome sequence of Corynebacterium casei LMG S-19264T (=DSM 44701T), isolated from a smear-ripened cheese.</title>
        <authorList>
            <consortium name="US DOE Joint Genome Institute (JGI-PGF)"/>
            <person name="Walter F."/>
            <person name="Albersmeier A."/>
            <person name="Kalinowski J."/>
            <person name="Ruckert C."/>
        </authorList>
    </citation>
    <scope>NUCLEOTIDE SEQUENCE</scope>
    <source>
        <strain evidence="1">CGMCC 1.15082</strain>
    </source>
</reference>
<dbReference type="Proteomes" id="UP000646478">
    <property type="component" value="Unassembled WGS sequence"/>
</dbReference>
<dbReference type="AlphaFoldDB" id="A0A916SCD2"/>
<comment type="caution">
    <text evidence="1">The sequence shown here is derived from an EMBL/GenBank/DDBJ whole genome shotgun (WGS) entry which is preliminary data.</text>
</comment>
<protein>
    <submittedName>
        <fullName evidence="1">Uncharacterized protein</fullName>
    </submittedName>
</protein>